<gene>
    <name evidence="1" type="ORF">COCNU_05G007720</name>
</gene>
<dbReference type="OrthoDB" id="3510at2759"/>
<accession>A0A8K0I903</accession>
<reference evidence="1" key="1">
    <citation type="journal article" date="2017" name="Gigascience">
        <title>The genome draft of coconut (Cocos nucifera).</title>
        <authorList>
            <person name="Xiao Y."/>
            <person name="Xu P."/>
            <person name="Fan H."/>
            <person name="Baudouin L."/>
            <person name="Xia W."/>
            <person name="Bocs S."/>
            <person name="Xu J."/>
            <person name="Li Q."/>
            <person name="Guo A."/>
            <person name="Zhou L."/>
            <person name="Li J."/>
            <person name="Wu Y."/>
            <person name="Ma Z."/>
            <person name="Armero A."/>
            <person name="Issali A.E."/>
            <person name="Liu N."/>
            <person name="Peng M."/>
            <person name="Yang Y."/>
        </authorList>
    </citation>
    <scope>NUCLEOTIDE SEQUENCE</scope>
    <source>
        <tissue evidence="1">Spear leaf of Hainan Tall coconut</tissue>
    </source>
</reference>
<dbReference type="AlphaFoldDB" id="A0A8K0I903"/>
<keyword evidence="2" id="KW-1185">Reference proteome</keyword>
<evidence type="ECO:0000313" key="1">
    <source>
        <dbReference type="EMBL" id="KAG1342543.1"/>
    </source>
</evidence>
<protein>
    <submittedName>
        <fullName evidence="1">Uncharacterized protein</fullName>
    </submittedName>
</protein>
<reference evidence="1" key="2">
    <citation type="submission" date="2019-07" db="EMBL/GenBank/DDBJ databases">
        <authorList>
            <person name="Yang Y."/>
            <person name="Bocs S."/>
            <person name="Baudouin L."/>
        </authorList>
    </citation>
    <scope>NUCLEOTIDE SEQUENCE</scope>
    <source>
        <tissue evidence="1">Spear leaf of Hainan Tall coconut</tissue>
    </source>
</reference>
<dbReference type="Proteomes" id="UP000797356">
    <property type="component" value="Chromosome 5"/>
</dbReference>
<comment type="caution">
    <text evidence="1">The sequence shown here is derived from an EMBL/GenBank/DDBJ whole genome shotgun (WGS) entry which is preliminary data.</text>
</comment>
<dbReference type="PANTHER" id="PTHR35279:SF1">
    <property type="entry name" value="ARABINANASE_LEVANSUCRASE_INVERTASE"/>
    <property type="match status" value="1"/>
</dbReference>
<dbReference type="PANTHER" id="PTHR35279">
    <property type="match status" value="1"/>
</dbReference>
<sequence>MRPNADWWAFDTDSVRPSDVLIMSSAKLRAPCAVHWLYYTGFNNEKVKNSSMLCGEVFRSLPGLAISQDGRHWSRIEGDHHSCALFDTEVAGQWDTLFVTAPKVVFNGHTDSFIHLILNAVNSQLELRGRGTESGGSNSEICLATELMESFDEAGTSKGNVVRDERSGS</sequence>
<dbReference type="EMBL" id="CM017876">
    <property type="protein sequence ID" value="KAG1342543.1"/>
    <property type="molecule type" value="Genomic_DNA"/>
</dbReference>
<evidence type="ECO:0000313" key="2">
    <source>
        <dbReference type="Proteomes" id="UP000797356"/>
    </source>
</evidence>
<proteinExistence type="predicted"/>
<name>A0A8K0I903_COCNU</name>
<organism evidence="1 2">
    <name type="scientific">Cocos nucifera</name>
    <name type="common">Coconut palm</name>
    <dbReference type="NCBI Taxonomy" id="13894"/>
    <lineage>
        <taxon>Eukaryota</taxon>
        <taxon>Viridiplantae</taxon>
        <taxon>Streptophyta</taxon>
        <taxon>Embryophyta</taxon>
        <taxon>Tracheophyta</taxon>
        <taxon>Spermatophyta</taxon>
        <taxon>Magnoliopsida</taxon>
        <taxon>Liliopsida</taxon>
        <taxon>Arecaceae</taxon>
        <taxon>Arecoideae</taxon>
        <taxon>Cocoseae</taxon>
        <taxon>Attaleinae</taxon>
        <taxon>Cocos</taxon>
    </lineage>
</organism>